<accession>A0ACA9MZL1</accession>
<evidence type="ECO:0000313" key="1">
    <source>
        <dbReference type="EMBL" id="CAG8624491.1"/>
    </source>
</evidence>
<dbReference type="EMBL" id="CAJVQC010011158">
    <property type="protein sequence ID" value="CAG8624491.1"/>
    <property type="molecule type" value="Genomic_DNA"/>
</dbReference>
<proteinExistence type="predicted"/>
<sequence>LHHVEEDSQRARHCLAMLRWSVINFEIFMKAGWKSNPKMIRISTPRVALKLLTAVFKEQPDDELRSVATILQMLRKKVITMTLKLIPVRGPGNAGYGSARSDFAAIVNNNNDLQFAFFLVEFEQNGFEVHKDDIVVIAEAVHEFNRILSLMHYPEKEVNETVLHIGLVNDTTIRFGSLRPIYYQEKSTLFYIYEDEILSFNLHEKSMETNVERVLRLVTYLRETVCADRMRIRMLLNRHPAQFNYDLKAALPTLPGEAVQSRTFKVKFTPPSKRVKYNVYNADFEWLVIE</sequence>
<evidence type="ECO:0000313" key="2">
    <source>
        <dbReference type="Proteomes" id="UP000789920"/>
    </source>
</evidence>
<organism evidence="1 2">
    <name type="scientific">Racocetra persica</name>
    <dbReference type="NCBI Taxonomy" id="160502"/>
    <lineage>
        <taxon>Eukaryota</taxon>
        <taxon>Fungi</taxon>
        <taxon>Fungi incertae sedis</taxon>
        <taxon>Mucoromycota</taxon>
        <taxon>Glomeromycotina</taxon>
        <taxon>Glomeromycetes</taxon>
        <taxon>Diversisporales</taxon>
        <taxon>Gigasporaceae</taxon>
        <taxon>Racocetra</taxon>
    </lineage>
</organism>
<name>A0ACA9MZL1_9GLOM</name>
<dbReference type="Proteomes" id="UP000789920">
    <property type="component" value="Unassembled WGS sequence"/>
</dbReference>
<feature type="non-terminal residue" evidence="1">
    <location>
        <position position="1"/>
    </location>
</feature>
<protein>
    <submittedName>
        <fullName evidence="1">18882_t:CDS:1</fullName>
    </submittedName>
</protein>
<reference evidence="1" key="1">
    <citation type="submission" date="2021-06" db="EMBL/GenBank/DDBJ databases">
        <authorList>
            <person name="Kallberg Y."/>
            <person name="Tangrot J."/>
            <person name="Rosling A."/>
        </authorList>
    </citation>
    <scope>NUCLEOTIDE SEQUENCE</scope>
    <source>
        <strain evidence="1">MA461A</strain>
    </source>
</reference>
<keyword evidence="2" id="KW-1185">Reference proteome</keyword>
<comment type="caution">
    <text evidence="1">The sequence shown here is derived from an EMBL/GenBank/DDBJ whole genome shotgun (WGS) entry which is preliminary data.</text>
</comment>
<gene>
    <name evidence="1" type="ORF">RPERSI_LOCUS6850</name>
</gene>